<feature type="transmembrane region" description="Helical" evidence="13">
    <location>
        <begin position="124"/>
        <end position="146"/>
    </location>
</feature>
<feature type="transmembrane region" description="Helical" evidence="13">
    <location>
        <begin position="67"/>
        <end position="88"/>
    </location>
</feature>
<keyword evidence="8" id="KW-0677">Repeat</keyword>
<organism evidence="14 15">
    <name type="scientific">Drosophila busckii</name>
    <name type="common">Fruit fly</name>
    <dbReference type="NCBI Taxonomy" id="30019"/>
    <lineage>
        <taxon>Eukaryota</taxon>
        <taxon>Metazoa</taxon>
        <taxon>Ecdysozoa</taxon>
        <taxon>Arthropoda</taxon>
        <taxon>Hexapoda</taxon>
        <taxon>Insecta</taxon>
        <taxon>Pterygota</taxon>
        <taxon>Neoptera</taxon>
        <taxon>Endopterygota</taxon>
        <taxon>Diptera</taxon>
        <taxon>Brachycera</taxon>
        <taxon>Muscomorpha</taxon>
        <taxon>Ephydroidea</taxon>
        <taxon>Drosophilidae</taxon>
        <taxon>Drosophila</taxon>
    </lineage>
</organism>
<dbReference type="Proteomes" id="UP000494163">
    <property type="component" value="Chromosome 2R"/>
</dbReference>
<evidence type="ECO:0000256" key="7">
    <source>
        <dbReference type="ARBA" id="ARBA00022692"/>
    </source>
</evidence>
<name>A0A0M5J555_DROBS</name>
<accession>A0A0M5J555</accession>
<feature type="transmembrane region" description="Helical" evidence="13">
    <location>
        <begin position="12"/>
        <end position="31"/>
    </location>
</feature>
<evidence type="ECO:0000256" key="9">
    <source>
        <dbReference type="ARBA" id="ARBA00022989"/>
    </source>
</evidence>
<dbReference type="InterPro" id="IPR004316">
    <property type="entry name" value="SWEET_rpt"/>
</dbReference>
<dbReference type="OMA" id="CSLWLRY"/>
<keyword evidence="9 13" id="KW-1133">Transmembrane helix</keyword>
<dbReference type="PANTHER" id="PTHR10791">
    <property type="entry name" value="RAG1-ACTIVATING PROTEIN 1"/>
    <property type="match status" value="1"/>
</dbReference>
<proteinExistence type="inferred from homology"/>
<keyword evidence="5" id="KW-1003">Cell membrane</keyword>
<feature type="transmembrane region" description="Helical" evidence="13">
    <location>
        <begin position="185"/>
        <end position="206"/>
    </location>
</feature>
<comment type="similarity">
    <text evidence="3 13">Belongs to the SWEET sugar transporter family.</text>
</comment>
<dbReference type="PANTHER" id="PTHR10791:SF112">
    <property type="entry name" value="SUGAR TRANSPORTER SWEET1"/>
    <property type="match status" value="1"/>
</dbReference>
<protein>
    <recommendedName>
        <fullName evidence="13">Sugar transporter SWEET</fullName>
    </recommendedName>
</protein>
<dbReference type="GO" id="GO:0000139">
    <property type="term" value="C:Golgi membrane"/>
    <property type="evidence" value="ECO:0007669"/>
    <property type="project" value="UniProtKB-SubCell"/>
</dbReference>
<keyword evidence="15" id="KW-1185">Reference proteome</keyword>
<evidence type="ECO:0000256" key="11">
    <source>
        <dbReference type="ARBA" id="ARBA00023136"/>
    </source>
</evidence>
<evidence type="ECO:0000256" key="1">
    <source>
        <dbReference type="ARBA" id="ARBA00004651"/>
    </source>
</evidence>
<comment type="function">
    <text evidence="12">Mediates both low-affinity uptake and efflux of sugar across the membrane.</text>
</comment>
<keyword evidence="7 13" id="KW-0812">Transmembrane</keyword>
<evidence type="ECO:0000256" key="4">
    <source>
        <dbReference type="ARBA" id="ARBA00022448"/>
    </source>
</evidence>
<feature type="transmembrane region" description="Helical" evidence="13">
    <location>
        <begin position="95"/>
        <end position="112"/>
    </location>
</feature>
<sequence length="227" mass="25154">MAPALDSVLSTTAVISTVFQFLSGSVICRKYIQKKSTGDSSGLPFICGFLSCSFWLRYGVLTNEQSVVTVNIIGSTLFLIYTMIYYVFTVNKRGYVKQFGIVLAILIGVIIFTNTLEDEPEKMIRITGFVCCVVTVCFFAAPLTKLVHVVRVKNSESLPLPLIATSFFVSLQWVIYGVLISDTFIQIPNFLGCVLSLMQLGLFVLYPPRSYSGQGYKLLDQAQAVPF</sequence>
<dbReference type="FunFam" id="1.20.1280.290:FF:000004">
    <property type="entry name" value="Sugar transporter SWEET"/>
    <property type="match status" value="1"/>
</dbReference>
<keyword evidence="6 13" id="KW-0762">Sugar transport</keyword>
<comment type="function">
    <text evidence="13">Mediates sugar transport across membranes.</text>
</comment>
<gene>
    <name evidence="14" type="ORF">Dbus_chr2Rg1773</name>
</gene>
<keyword evidence="10" id="KW-0333">Golgi apparatus</keyword>
<evidence type="ECO:0000256" key="8">
    <source>
        <dbReference type="ARBA" id="ARBA00022737"/>
    </source>
</evidence>
<dbReference type="GO" id="GO:0051119">
    <property type="term" value="F:sugar transmembrane transporter activity"/>
    <property type="evidence" value="ECO:0007669"/>
    <property type="project" value="InterPro"/>
</dbReference>
<dbReference type="OrthoDB" id="409725at2759"/>
<evidence type="ECO:0000256" key="10">
    <source>
        <dbReference type="ARBA" id="ARBA00023034"/>
    </source>
</evidence>
<dbReference type="EMBL" id="CP012524">
    <property type="protein sequence ID" value="ALC42194.1"/>
    <property type="molecule type" value="Genomic_DNA"/>
</dbReference>
<evidence type="ECO:0000256" key="2">
    <source>
        <dbReference type="ARBA" id="ARBA00004653"/>
    </source>
</evidence>
<dbReference type="FunFam" id="1.20.1280.290:FF:000010">
    <property type="entry name" value="Sugar transporter SWEET"/>
    <property type="match status" value="1"/>
</dbReference>
<dbReference type="AlphaFoldDB" id="A0A0M5J555"/>
<evidence type="ECO:0000313" key="14">
    <source>
        <dbReference type="EMBL" id="ALC42194.1"/>
    </source>
</evidence>
<evidence type="ECO:0000256" key="3">
    <source>
        <dbReference type="ARBA" id="ARBA00007809"/>
    </source>
</evidence>
<reference evidence="14 15" key="1">
    <citation type="submission" date="2015-08" db="EMBL/GenBank/DDBJ databases">
        <title>Ancestral chromatin configuration constrains chromatin evolution on differentiating sex chromosomes in Drosophila.</title>
        <authorList>
            <person name="Zhou Q."/>
            <person name="Bachtrog D."/>
        </authorList>
    </citation>
    <scope>NUCLEOTIDE SEQUENCE [LARGE SCALE GENOMIC DNA]</scope>
    <source>
        <tissue evidence="14">Whole larvae</tissue>
    </source>
</reference>
<evidence type="ECO:0000256" key="13">
    <source>
        <dbReference type="RuleBase" id="RU910715"/>
    </source>
</evidence>
<evidence type="ECO:0000256" key="5">
    <source>
        <dbReference type="ARBA" id="ARBA00022475"/>
    </source>
</evidence>
<dbReference type="GO" id="GO:0005886">
    <property type="term" value="C:plasma membrane"/>
    <property type="evidence" value="ECO:0007669"/>
    <property type="project" value="UniProtKB-SubCell"/>
</dbReference>
<feature type="transmembrane region" description="Helical" evidence="13">
    <location>
        <begin position="43"/>
        <end position="61"/>
    </location>
</feature>
<evidence type="ECO:0000256" key="12">
    <source>
        <dbReference type="ARBA" id="ARBA00055578"/>
    </source>
</evidence>
<evidence type="ECO:0000313" key="15">
    <source>
        <dbReference type="Proteomes" id="UP000494163"/>
    </source>
</evidence>
<dbReference type="Gene3D" id="1.20.1280.290">
    <property type="match status" value="2"/>
</dbReference>
<keyword evidence="4 13" id="KW-0813">Transport</keyword>
<dbReference type="InterPro" id="IPR047664">
    <property type="entry name" value="SWEET"/>
</dbReference>
<comment type="subcellular location">
    <subcellularLocation>
        <location evidence="1 13">Cell membrane</location>
        <topology evidence="1 13">Multi-pass membrane protein</topology>
    </subcellularLocation>
    <subcellularLocation>
        <location evidence="2">Golgi apparatus membrane</location>
        <topology evidence="2">Multi-pass membrane protein</topology>
    </subcellularLocation>
</comment>
<dbReference type="Pfam" id="PF03083">
    <property type="entry name" value="MtN3_slv"/>
    <property type="match status" value="2"/>
</dbReference>
<keyword evidence="11 13" id="KW-0472">Membrane</keyword>
<feature type="transmembrane region" description="Helical" evidence="13">
    <location>
        <begin position="158"/>
        <end position="179"/>
    </location>
</feature>
<evidence type="ECO:0000256" key="6">
    <source>
        <dbReference type="ARBA" id="ARBA00022597"/>
    </source>
</evidence>